<comment type="caution">
    <text evidence="9">The sequence shown here is derived from an EMBL/GenBank/DDBJ whole genome shotgun (WGS) entry which is preliminary data.</text>
</comment>
<dbReference type="GO" id="GO:0005634">
    <property type="term" value="C:nucleus"/>
    <property type="evidence" value="ECO:0007669"/>
    <property type="project" value="UniProtKB-SubCell"/>
</dbReference>
<dbReference type="GO" id="GO:0000976">
    <property type="term" value="F:transcription cis-regulatory region binding"/>
    <property type="evidence" value="ECO:0007669"/>
    <property type="project" value="UniProtKB-ARBA"/>
</dbReference>
<dbReference type="Pfam" id="PF09353">
    <property type="entry name" value="DUF1995"/>
    <property type="match status" value="1"/>
</dbReference>
<dbReference type="InterPro" id="IPR018962">
    <property type="entry name" value="DUF1995"/>
</dbReference>
<dbReference type="CDD" id="cd11446">
    <property type="entry name" value="bHLH_AtILR3_like"/>
    <property type="match status" value="1"/>
</dbReference>
<dbReference type="GO" id="GO:0046983">
    <property type="term" value="F:protein dimerization activity"/>
    <property type="evidence" value="ECO:0007669"/>
    <property type="project" value="InterPro"/>
</dbReference>
<dbReference type="InterPro" id="IPR011598">
    <property type="entry name" value="bHLH_dom"/>
</dbReference>
<dbReference type="Proteomes" id="UP000593568">
    <property type="component" value="Unassembled WGS sequence"/>
</dbReference>
<dbReference type="InterPro" id="IPR036638">
    <property type="entry name" value="HLH_DNA-bd_sf"/>
</dbReference>
<gene>
    <name evidence="9" type="ORF">Gotri_022159</name>
</gene>
<dbReference type="SUPFAM" id="SSF47459">
    <property type="entry name" value="HLH, helix-loop-helix DNA-binding domain"/>
    <property type="match status" value="1"/>
</dbReference>
<evidence type="ECO:0000256" key="1">
    <source>
        <dbReference type="ARBA" id="ARBA00004123"/>
    </source>
</evidence>
<evidence type="ECO:0000256" key="3">
    <source>
        <dbReference type="ARBA" id="ARBA00023125"/>
    </source>
</evidence>
<feature type="region of interest" description="Disordered" evidence="7">
    <location>
        <begin position="56"/>
        <end position="78"/>
    </location>
</feature>
<evidence type="ECO:0000313" key="9">
    <source>
        <dbReference type="EMBL" id="MBA0759246.1"/>
    </source>
</evidence>
<accession>A0A7J9DEU7</accession>
<reference evidence="9 10" key="1">
    <citation type="journal article" date="2019" name="Genome Biol. Evol.">
        <title>Insights into the evolution of the New World diploid cottons (Gossypium, subgenus Houzingenia) based on genome sequencing.</title>
        <authorList>
            <person name="Grover C.E."/>
            <person name="Arick M.A. 2nd"/>
            <person name="Thrash A."/>
            <person name="Conover J.L."/>
            <person name="Sanders W.S."/>
            <person name="Peterson D.G."/>
            <person name="Frelichowski J.E."/>
            <person name="Scheffler J.A."/>
            <person name="Scheffler B.E."/>
            <person name="Wendel J.F."/>
        </authorList>
    </citation>
    <scope>NUCLEOTIDE SEQUENCE [LARGE SCALE GENOMIC DNA]</scope>
    <source>
        <strain evidence="9">8</strain>
        <tissue evidence="9">Leaf</tissue>
    </source>
</reference>
<dbReference type="SMART" id="SM00353">
    <property type="entry name" value="HLH"/>
    <property type="match status" value="1"/>
</dbReference>
<evidence type="ECO:0000256" key="6">
    <source>
        <dbReference type="SAM" id="Coils"/>
    </source>
</evidence>
<dbReference type="PANTHER" id="PTHR36365:SF1">
    <property type="entry name" value="OS05G0500400 PROTEIN"/>
    <property type="match status" value="1"/>
</dbReference>
<dbReference type="Gene3D" id="4.10.280.10">
    <property type="entry name" value="Helix-loop-helix DNA-binding domain"/>
    <property type="match status" value="1"/>
</dbReference>
<dbReference type="FunFam" id="4.10.280.10:FF:000104">
    <property type="entry name" value="Transcription factor bHLH34"/>
    <property type="match status" value="1"/>
</dbReference>
<keyword evidence="5" id="KW-0539">Nucleus</keyword>
<dbReference type="CDD" id="cd14686">
    <property type="entry name" value="bZIP"/>
    <property type="match status" value="1"/>
</dbReference>
<evidence type="ECO:0000313" key="10">
    <source>
        <dbReference type="Proteomes" id="UP000593568"/>
    </source>
</evidence>
<name>A0A7J9DEU7_9ROSI</name>
<keyword evidence="4" id="KW-0804">Transcription</keyword>
<evidence type="ECO:0000256" key="5">
    <source>
        <dbReference type="ARBA" id="ARBA00023242"/>
    </source>
</evidence>
<organism evidence="9 10">
    <name type="scientific">Gossypium trilobum</name>
    <dbReference type="NCBI Taxonomy" id="34281"/>
    <lineage>
        <taxon>Eukaryota</taxon>
        <taxon>Viridiplantae</taxon>
        <taxon>Streptophyta</taxon>
        <taxon>Embryophyta</taxon>
        <taxon>Tracheophyta</taxon>
        <taxon>Spermatophyta</taxon>
        <taxon>Magnoliopsida</taxon>
        <taxon>eudicotyledons</taxon>
        <taxon>Gunneridae</taxon>
        <taxon>Pentapetalae</taxon>
        <taxon>rosids</taxon>
        <taxon>malvids</taxon>
        <taxon>Malvales</taxon>
        <taxon>Malvaceae</taxon>
        <taxon>Malvoideae</taxon>
        <taxon>Gossypium</taxon>
    </lineage>
</organism>
<keyword evidence="3" id="KW-0238">DNA-binding</keyword>
<dbReference type="PANTHER" id="PTHR36365">
    <property type="entry name" value="OS05G0500400 PROTEIN"/>
    <property type="match status" value="1"/>
</dbReference>
<dbReference type="EMBL" id="JABEZW010000002">
    <property type="protein sequence ID" value="MBA0759246.1"/>
    <property type="molecule type" value="Genomic_DNA"/>
</dbReference>
<keyword evidence="10" id="KW-1185">Reference proteome</keyword>
<protein>
    <recommendedName>
        <fullName evidence="8">BHLH domain-containing protein</fullName>
    </recommendedName>
</protein>
<evidence type="ECO:0000256" key="7">
    <source>
        <dbReference type="SAM" id="MobiDB-lite"/>
    </source>
</evidence>
<keyword evidence="2" id="KW-0805">Transcription regulation</keyword>
<dbReference type="AlphaFoldDB" id="A0A7J9DEU7"/>
<keyword evidence="6" id="KW-0175">Coiled coil</keyword>
<feature type="domain" description="BHLH" evidence="8">
    <location>
        <begin position="75"/>
        <end position="126"/>
    </location>
</feature>
<proteinExistence type="predicted"/>
<evidence type="ECO:0000256" key="4">
    <source>
        <dbReference type="ARBA" id="ARBA00023163"/>
    </source>
</evidence>
<dbReference type="GO" id="GO:0009507">
    <property type="term" value="C:chloroplast"/>
    <property type="evidence" value="ECO:0007669"/>
    <property type="project" value="TreeGrafter"/>
</dbReference>
<dbReference type="PROSITE" id="PS50888">
    <property type="entry name" value="BHLH"/>
    <property type="match status" value="1"/>
</dbReference>
<feature type="coiled-coil region" evidence="6">
    <location>
        <begin position="123"/>
        <end position="178"/>
    </location>
</feature>
<comment type="subcellular location">
    <subcellularLocation>
        <location evidence="1">Nucleus</location>
    </subcellularLocation>
</comment>
<evidence type="ECO:0000259" key="8">
    <source>
        <dbReference type="PROSITE" id="PS50888"/>
    </source>
</evidence>
<evidence type="ECO:0000256" key="2">
    <source>
        <dbReference type="ARBA" id="ARBA00023015"/>
    </source>
</evidence>
<sequence>MVSPENSNYWSHFDYATLIDDIPVPEDPYAGFAWSTQPIDAPSNVVSVEIDGSFGDSDGLKESGSKKRVRSESCNASSSKACREKLRRDRLNDKFMELGSILEPGRPPKTDKSAILIDAVRMVTQLRGEAQKLKDSNTSLQERIKELKSEKNELRDEKQRLKAEKERLEQQLKAMNAQPSFMPPAPPAIPAAFAAAPGQAPGNKLVPLIGYPGVAMWQFMPPAAVDTSQDHFPTLTLHASLISPSTPPSSREEAILQSKTCLSTCLEKPLNNPKLVGKLKKLKQPRFQVEIPLVDDSPSSLAQLALDIFKDMSLKRKGSLVEILVLWPDVRLKEAGIQAFESSSSLSHIEHIDLPSVSKNSRILSPSDVAVFLAPEPSQLALIKAIADSLYPKPLVIFNPKWGSEEENDFGDLKGFVGSFEVIYSFMGLEVRGVLSKRKGMVFKCVTDGVLSGEQWSVLVEEDGELKVVSRFKSRPGIEEVENVLYNLMAINSPITKSAKFLRDLVSNVTGKK</sequence>
<dbReference type="Pfam" id="PF00010">
    <property type="entry name" value="HLH"/>
    <property type="match status" value="1"/>
</dbReference>